<feature type="compositionally biased region" description="Polar residues" evidence="1">
    <location>
        <begin position="10"/>
        <end position="34"/>
    </location>
</feature>
<dbReference type="GeneID" id="36345931"/>
<dbReference type="RefSeq" id="XP_024346130.1">
    <property type="nucleotide sequence ID" value="XM_024499465.1"/>
</dbReference>
<keyword evidence="3" id="KW-1185">Reference proteome</keyword>
<comment type="caution">
    <text evidence="2">The sequence shown here is derived from an EMBL/GenBank/DDBJ whole genome shotgun (WGS) entry which is preliminary data.</text>
</comment>
<evidence type="ECO:0000313" key="3">
    <source>
        <dbReference type="Proteomes" id="UP000019149"/>
    </source>
</evidence>
<sequence>MLQMGDAVATTYTPLSHSSPLPSYTHPSAVSDNP</sequence>
<protein>
    <submittedName>
        <fullName evidence="2">Uncharacterized protein</fullName>
    </submittedName>
</protein>
<dbReference type="EMBL" id="APAU02000199">
    <property type="protein sequence ID" value="EUB54934.1"/>
    <property type="molecule type" value="Genomic_DNA"/>
</dbReference>
<dbReference type="CTD" id="36345931"/>
<evidence type="ECO:0000313" key="2">
    <source>
        <dbReference type="EMBL" id="EUB54934.1"/>
    </source>
</evidence>
<reference evidence="2 3" key="1">
    <citation type="journal article" date="2013" name="Nat. Genet.">
        <title>The genome of the hydatid tapeworm Echinococcus granulosus.</title>
        <authorList>
            <person name="Zheng H."/>
            <person name="Zhang W."/>
            <person name="Zhang L."/>
            <person name="Zhang Z."/>
            <person name="Li J."/>
            <person name="Lu G."/>
            <person name="Zhu Y."/>
            <person name="Wang Y."/>
            <person name="Huang Y."/>
            <person name="Liu J."/>
            <person name="Kang H."/>
            <person name="Chen J."/>
            <person name="Wang L."/>
            <person name="Chen A."/>
            <person name="Yu S."/>
            <person name="Gao Z."/>
            <person name="Jin L."/>
            <person name="Gu W."/>
            <person name="Wang Z."/>
            <person name="Zhao L."/>
            <person name="Shi B."/>
            <person name="Wen H."/>
            <person name="Lin R."/>
            <person name="Jones M.K."/>
            <person name="Brejova B."/>
            <person name="Vinar T."/>
            <person name="Zhao G."/>
            <person name="McManus D.P."/>
            <person name="Chen Z."/>
            <person name="Zhou Y."/>
            <person name="Wang S."/>
        </authorList>
    </citation>
    <scope>NUCLEOTIDE SEQUENCE [LARGE SCALE GENOMIC DNA]</scope>
</reference>
<organism evidence="2 3">
    <name type="scientific">Echinococcus granulosus</name>
    <name type="common">Hydatid tapeworm</name>
    <dbReference type="NCBI Taxonomy" id="6210"/>
    <lineage>
        <taxon>Eukaryota</taxon>
        <taxon>Metazoa</taxon>
        <taxon>Spiralia</taxon>
        <taxon>Lophotrochozoa</taxon>
        <taxon>Platyhelminthes</taxon>
        <taxon>Cestoda</taxon>
        <taxon>Eucestoda</taxon>
        <taxon>Cyclophyllidea</taxon>
        <taxon>Taeniidae</taxon>
        <taxon>Echinococcus</taxon>
        <taxon>Echinococcus granulosus group</taxon>
    </lineage>
</organism>
<dbReference type="KEGG" id="egl:EGR_10216"/>
<dbReference type="AlphaFoldDB" id="W6UN35"/>
<feature type="region of interest" description="Disordered" evidence="1">
    <location>
        <begin position="1"/>
        <end position="34"/>
    </location>
</feature>
<dbReference type="Proteomes" id="UP000019149">
    <property type="component" value="Unassembled WGS sequence"/>
</dbReference>
<gene>
    <name evidence="2" type="ORF">EGR_10216</name>
</gene>
<evidence type="ECO:0000256" key="1">
    <source>
        <dbReference type="SAM" id="MobiDB-lite"/>
    </source>
</evidence>
<name>W6UN35_ECHGR</name>
<proteinExistence type="predicted"/>
<accession>W6UN35</accession>